<dbReference type="PROSITE" id="PS51257">
    <property type="entry name" value="PROKAR_LIPOPROTEIN"/>
    <property type="match status" value="1"/>
</dbReference>
<accession>A0ABY9JVE1</accession>
<dbReference type="Proteomes" id="UP001197974">
    <property type="component" value="Chromosome"/>
</dbReference>
<dbReference type="Gene3D" id="3.40.1660.10">
    <property type="entry name" value="EreA-like (biosynthetic domain)"/>
    <property type="match status" value="1"/>
</dbReference>
<organism evidence="1 2">
    <name type="scientific">Bacillus carboniphilus</name>
    <dbReference type="NCBI Taxonomy" id="86663"/>
    <lineage>
        <taxon>Bacteria</taxon>
        <taxon>Bacillati</taxon>
        <taxon>Bacillota</taxon>
        <taxon>Bacilli</taxon>
        <taxon>Bacillales</taxon>
        <taxon>Bacillaceae</taxon>
        <taxon>Bacillus</taxon>
    </lineage>
</organism>
<dbReference type="SUPFAM" id="SSF159501">
    <property type="entry name" value="EreA/ChaN-like"/>
    <property type="match status" value="1"/>
</dbReference>
<proteinExistence type="predicted"/>
<reference evidence="1 2" key="1">
    <citation type="submission" date="2023-06" db="EMBL/GenBank/DDBJ databases">
        <title>Five Gram-positive bacteria isolated from mangrove sediments in Shenzhen, Guangdong, China.</title>
        <authorList>
            <person name="Yu S."/>
            <person name="Zheng W."/>
            <person name="Huang Y."/>
        </authorList>
    </citation>
    <scope>NUCLEOTIDE SEQUENCE [LARGE SCALE GENOMIC DNA]</scope>
    <source>
        <strain evidence="1 2">SaN35-3</strain>
    </source>
</reference>
<dbReference type="EMBL" id="CP129013">
    <property type="protein sequence ID" value="WLR43376.1"/>
    <property type="molecule type" value="Genomic_DNA"/>
</dbReference>
<dbReference type="RefSeq" id="WP_226539568.1">
    <property type="nucleotide sequence ID" value="NZ_CP129013.1"/>
</dbReference>
<dbReference type="PANTHER" id="PTHR31299">
    <property type="entry name" value="ESTERASE, PUTATIVE (AFU_ORTHOLOGUE AFUA_1G05850)-RELATED"/>
    <property type="match status" value="1"/>
</dbReference>
<evidence type="ECO:0000313" key="2">
    <source>
        <dbReference type="Proteomes" id="UP001197974"/>
    </source>
</evidence>
<dbReference type="PANTHER" id="PTHR31299:SF0">
    <property type="entry name" value="ESTERASE, PUTATIVE (AFU_ORTHOLOGUE AFUA_1G05850)-RELATED"/>
    <property type="match status" value="1"/>
</dbReference>
<dbReference type="InterPro" id="IPR052036">
    <property type="entry name" value="Hydrolase/PRTase-associated"/>
</dbReference>
<protein>
    <submittedName>
        <fullName evidence="1">Erythromycin esterase family protein</fullName>
    </submittedName>
</protein>
<evidence type="ECO:0000313" key="1">
    <source>
        <dbReference type="EMBL" id="WLR43376.1"/>
    </source>
</evidence>
<name>A0ABY9JVE1_9BACI</name>
<sequence length="182" mass="20620">MNRIKIAIILLALPLVLSSCKIEEKVDHNETANEIKSIDLQSSDYSDLHFVKEVLKDKRVVMLGESSHGVSEYSLIKSRLIKFLHEEMDYNVVAFESGLAEVGITNEKLDEVGPRTAMKNSLIPQWHTDNVLNLLNYIDELKNSEEPIHIAGFDMQVSEISIPHYIQIGSPLRTISNLQSLY</sequence>
<keyword evidence="2" id="KW-1185">Reference proteome</keyword>
<gene>
    <name evidence="1" type="ORF">LC087_04120</name>
</gene>